<organism evidence="3 4">
    <name type="scientific">Virgisporangium aurantiacum</name>
    <dbReference type="NCBI Taxonomy" id="175570"/>
    <lineage>
        <taxon>Bacteria</taxon>
        <taxon>Bacillati</taxon>
        <taxon>Actinomycetota</taxon>
        <taxon>Actinomycetes</taxon>
        <taxon>Micromonosporales</taxon>
        <taxon>Micromonosporaceae</taxon>
        <taxon>Virgisporangium</taxon>
    </lineage>
</organism>
<comment type="caution">
    <text evidence="3">The sequence shown here is derived from an EMBL/GenBank/DDBJ whole genome shotgun (WGS) entry which is preliminary data.</text>
</comment>
<dbReference type="EMBL" id="BOPG01000033">
    <property type="protein sequence ID" value="GIJ57713.1"/>
    <property type="molecule type" value="Genomic_DNA"/>
</dbReference>
<evidence type="ECO:0000256" key="1">
    <source>
        <dbReference type="SAM" id="MobiDB-lite"/>
    </source>
</evidence>
<feature type="domain" description="AAA+ ATPase" evidence="2">
    <location>
        <begin position="28"/>
        <end position="168"/>
    </location>
</feature>
<sequence length="385" mass="41600">MDVPGFTGRTAEMAELDDLLAARDDSLAVVISAVLGTAGVGKTALAVHWAHGVRDQFPDGQIYLDLRGYDREQPLQSGEALATLLRSLGSRDDDIPPRLEDRMARYRSLVDGRRILLLLDNASSADQVRPLLPGTPSCFVVLTSRDALGGLVVRHGARRVDLDVLSPTEATNLLRSVLSRRRVDADPTAAAALAQQCARLPLALRIAAEYLAAHPSLSLADLVVELNRHHLDLFDAGGDERTAVRSVFSWSYQHLPPPAARVFRLLGLQPAHDSGVNEIAALADVELSDARRQIDVLLRAHLIAEPGLGRTPCMTCSRRTPRNVSLWRRNGTIGGAPSPVSSIITGTPPLLRHAVATRGASCTMSWPSRRDGLPSSARRKRQSPG</sequence>
<dbReference type="Proteomes" id="UP000612585">
    <property type="component" value="Unassembled WGS sequence"/>
</dbReference>
<feature type="region of interest" description="Disordered" evidence="1">
    <location>
        <begin position="361"/>
        <end position="385"/>
    </location>
</feature>
<protein>
    <recommendedName>
        <fullName evidence="2">AAA+ ATPase domain-containing protein</fullName>
    </recommendedName>
</protein>
<proteinExistence type="predicted"/>
<dbReference type="Gene3D" id="3.40.50.300">
    <property type="entry name" value="P-loop containing nucleotide triphosphate hydrolases"/>
    <property type="match status" value="1"/>
</dbReference>
<dbReference type="SMART" id="SM00382">
    <property type="entry name" value="AAA"/>
    <property type="match status" value="1"/>
</dbReference>
<dbReference type="PRINTS" id="PR00364">
    <property type="entry name" value="DISEASERSIST"/>
</dbReference>
<evidence type="ECO:0000313" key="3">
    <source>
        <dbReference type="EMBL" id="GIJ57713.1"/>
    </source>
</evidence>
<dbReference type="InterPro" id="IPR027417">
    <property type="entry name" value="P-loop_NTPase"/>
</dbReference>
<gene>
    <name evidence="3" type="ORF">Vau01_052290</name>
</gene>
<dbReference type="InterPro" id="IPR002182">
    <property type="entry name" value="NB-ARC"/>
</dbReference>
<keyword evidence="4" id="KW-1185">Reference proteome</keyword>
<evidence type="ECO:0000259" key="2">
    <source>
        <dbReference type="SMART" id="SM00382"/>
    </source>
</evidence>
<dbReference type="InterPro" id="IPR003593">
    <property type="entry name" value="AAA+_ATPase"/>
</dbReference>
<dbReference type="GO" id="GO:0043531">
    <property type="term" value="F:ADP binding"/>
    <property type="evidence" value="ECO:0007669"/>
    <property type="project" value="InterPro"/>
</dbReference>
<accession>A0A8J3ZAF5</accession>
<reference evidence="3" key="1">
    <citation type="submission" date="2021-01" db="EMBL/GenBank/DDBJ databases">
        <title>Whole genome shotgun sequence of Virgisporangium aurantiacum NBRC 16421.</title>
        <authorList>
            <person name="Komaki H."/>
            <person name="Tamura T."/>
        </authorList>
    </citation>
    <scope>NUCLEOTIDE SEQUENCE</scope>
    <source>
        <strain evidence="3">NBRC 16421</strain>
    </source>
</reference>
<dbReference type="PANTHER" id="PTHR47691">
    <property type="entry name" value="REGULATOR-RELATED"/>
    <property type="match status" value="1"/>
</dbReference>
<name>A0A8J3ZAF5_9ACTN</name>
<dbReference type="Pfam" id="PF00931">
    <property type="entry name" value="NB-ARC"/>
    <property type="match status" value="1"/>
</dbReference>
<dbReference type="PANTHER" id="PTHR47691:SF3">
    <property type="entry name" value="HTH-TYPE TRANSCRIPTIONAL REGULATOR RV0890C-RELATED"/>
    <property type="match status" value="1"/>
</dbReference>
<dbReference type="SUPFAM" id="SSF52540">
    <property type="entry name" value="P-loop containing nucleoside triphosphate hydrolases"/>
    <property type="match status" value="1"/>
</dbReference>
<evidence type="ECO:0000313" key="4">
    <source>
        <dbReference type="Proteomes" id="UP000612585"/>
    </source>
</evidence>
<dbReference type="AlphaFoldDB" id="A0A8J3ZAF5"/>